<gene>
    <name evidence="1" type="ORF">FY207_02170</name>
</gene>
<proteinExistence type="predicted"/>
<accession>A0A643CKW4</accession>
<dbReference type="AlphaFoldDB" id="A0A643CKW4"/>
<sequence length="249" mass="24260">MDAREVGSDCGTSGDAVSAGKSASGIFTIGFAAGVFLLVDARVLGHCAIELAPGCLGDPKRCGASGDLVSESEPVLVCRGNSGKVAVNGSSMPALIFDSMCIREAPCCCALLDESCTPSGKGGKCCCAGECSPNFRADFERSGGNGGNASTALVAATGCSAGVCLQMNDSGLDCGASGPISECLGDPKRRGAGGGVISALVVIVTGLVVGDFLLVSPAGINGPGCGADVCAVSTSLAAVRGLAPPLCKS</sequence>
<dbReference type="EMBL" id="VTCY01000005">
    <property type="protein sequence ID" value="KAB0452074.1"/>
    <property type="molecule type" value="Genomic_DNA"/>
</dbReference>
<comment type="caution">
    <text evidence="1">The sequence shown here is derived from an EMBL/GenBank/DDBJ whole genome shotgun (WGS) entry which is preliminary data.</text>
</comment>
<name>A0A643CKW4_ANAMA</name>
<evidence type="ECO:0000313" key="1">
    <source>
        <dbReference type="EMBL" id="KAB0452074.1"/>
    </source>
</evidence>
<reference evidence="1" key="1">
    <citation type="submission" date="2019-08" db="EMBL/GenBank/DDBJ databases">
        <authorList>
            <person name="Amaro Estrada I."/>
            <person name="Quiroz Castaneda R.E."/>
            <person name="Martinez Ocampo F."/>
            <person name="Rodriguez Camarillo S.D."/>
        </authorList>
    </citation>
    <scope>NUCLEOTIDE SEQUENCE</scope>
    <source>
        <strain evidence="1">MEX-30-184-02</strain>
    </source>
</reference>
<protein>
    <submittedName>
        <fullName evidence="1">Uncharacterized protein</fullName>
    </submittedName>
</protein>
<organism evidence="1">
    <name type="scientific">Anaplasma marginale</name>
    <dbReference type="NCBI Taxonomy" id="770"/>
    <lineage>
        <taxon>Bacteria</taxon>
        <taxon>Pseudomonadati</taxon>
        <taxon>Pseudomonadota</taxon>
        <taxon>Alphaproteobacteria</taxon>
        <taxon>Rickettsiales</taxon>
        <taxon>Anaplasmataceae</taxon>
        <taxon>Anaplasma</taxon>
    </lineage>
</organism>
<dbReference type="RefSeq" id="WP_010264538.1">
    <property type="nucleotide sequence ID" value="NZ_VTWV01000006.1"/>
</dbReference>